<evidence type="ECO:0000313" key="3">
    <source>
        <dbReference type="Proteomes" id="UP000322079"/>
    </source>
</evidence>
<evidence type="ECO:0000313" key="2">
    <source>
        <dbReference type="EMBL" id="QEL57743.1"/>
    </source>
</evidence>
<organism evidence="2 3">
    <name type="scientific">Chromobacterium paludis</name>
    <dbReference type="NCBI Taxonomy" id="2605945"/>
    <lineage>
        <taxon>Bacteria</taxon>
        <taxon>Pseudomonadati</taxon>
        <taxon>Pseudomonadota</taxon>
        <taxon>Betaproteobacteria</taxon>
        <taxon>Neisseriales</taxon>
        <taxon>Chromobacteriaceae</taxon>
        <taxon>Chromobacterium</taxon>
    </lineage>
</organism>
<dbReference type="GO" id="GO:0043041">
    <property type="term" value="P:amino acid activation for nonribosomal peptide biosynthetic process"/>
    <property type="evidence" value="ECO:0007669"/>
    <property type="project" value="TreeGrafter"/>
</dbReference>
<sequence>MLEHPEANHVVLDAPRHAQNRAAHLVAYVAAKTPPQGDAGWQKLLDGLRELASKQLPSYMVPSYLVPVDEMPLTANGKINRAALPQPWQERDEAEAGAEPAGRAGKTSLLALWRKQLRHEDFGVTDGFSISAAIRCTRWACSSAFARPLRADAGA</sequence>
<protein>
    <recommendedName>
        <fullName evidence="1">AMP-binding enzyme C-terminal domain-containing protein</fullName>
    </recommendedName>
</protein>
<evidence type="ECO:0000259" key="1">
    <source>
        <dbReference type="Pfam" id="PF13193"/>
    </source>
</evidence>
<dbReference type="GO" id="GO:0044550">
    <property type="term" value="P:secondary metabolite biosynthetic process"/>
    <property type="evidence" value="ECO:0007669"/>
    <property type="project" value="TreeGrafter"/>
</dbReference>
<dbReference type="GO" id="GO:0031177">
    <property type="term" value="F:phosphopantetheine binding"/>
    <property type="evidence" value="ECO:0007669"/>
    <property type="project" value="TreeGrafter"/>
</dbReference>
<dbReference type="KEGG" id="chrm:FYK34_20340"/>
<dbReference type="InterPro" id="IPR025110">
    <property type="entry name" value="AMP-bd_C"/>
</dbReference>
<dbReference type="Pfam" id="PF13193">
    <property type="entry name" value="AMP-binding_C"/>
    <property type="match status" value="1"/>
</dbReference>
<dbReference type="EMBL" id="CP043473">
    <property type="protein sequence ID" value="QEL57743.1"/>
    <property type="molecule type" value="Genomic_DNA"/>
</dbReference>
<dbReference type="InterPro" id="IPR045851">
    <property type="entry name" value="AMP-bd_C_sf"/>
</dbReference>
<dbReference type="PANTHER" id="PTHR45527:SF1">
    <property type="entry name" value="FATTY ACID SYNTHASE"/>
    <property type="match status" value="1"/>
</dbReference>
<feature type="domain" description="AMP-binding enzyme C-terminal" evidence="1">
    <location>
        <begin position="16"/>
        <end position="78"/>
    </location>
</feature>
<dbReference type="AlphaFoldDB" id="A0A5C1DMH2"/>
<reference evidence="2 3" key="1">
    <citation type="submission" date="2019-08" db="EMBL/GenBank/DDBJ databases">
        <title>Chromobacterium paludis, a novel bacterium isolated from a Maryland marsh pond.</title>
        <authorList>
            <person name="Blackburn M.B."/>
            <person name="Gundersen-Rindal D.E."/>
        </authorList>
    </citation>
    <scope>NUCLEOTIDE SEQUENCE [LARGE SCALE GENOMIC DNA]</scope>
    <source>
        <strain evidence="3">IIBBL 257-1</strain>
    </source>
</reference>
<name>A0A5C1DMH2_9NEIS</name>
<accession>A0A5C1DMH2</accession>
<gene>
    <name evidence="2" type="ORF">FYK34_20340</name>
</gene>
<dbReference type="Proteomes" id="UP000322079">
    <property type="component" value="Chromosome"/>
</dbReference>
<dbReference type="Gene3D" id="3.30.300.30">
    <property type="match status" value="1"/>
</dbReference>
<keyword evidence="3" id="KW-1185">Reference proteome</keyword>
<dbReference type="SUPFAM" id="SSF56801">
    <property type="entry name" value="Acetyl-CoA synthetase-like"/>
    <property type="match status" value="1"/>
</dbReference>
<dbReference type="PANTHER" id="PTHR45527">
    <property type="entry name" value="NONRIBOSOMAL PEPTIDE SYNTHETASE"/>
    <property type="match status" value="1"/>
</dbReference>
<proteinExistence type="predicted"/>
<dbReference type="GO" id="GO:0005737">
    <property type="term" value="C:cytoplasm"/>
    <property type="evidence" value="ECO:0007669"/>
    <property type="project" value="TreeGrafter"/>
</dbReference>